<name>A0ABQ4QTQ2_9HYPH</name>
<reference evidence="1" key="2">
    <citation type="submission" date="2021-08" db="EMBL/GenBank/DDBJ databases">
        <authorList>
            <person name="Tani A."/>
            <person name="Ola A."/>
            <person name="Ogura Y."/>
            <person name="Katsura K."/>
            <person name="Hayashi T."/>
        </authorList>
    </citation>
    <scope>NUCLEOTIDE SEQUENCE</scope>
    <source>
        <strain evidence="1">KCTC 52305</strain>
    </source>
</reference>
<organism evidence="1 2">
    <name type="scientific">Methylobacterium crusticola</name>
    <dbReference type="NCBI Taxonomy" id="1697972"/>
    <lineage>
        <taxon>Bacteria</taxon>
        <taxon>Pseudomonadati</taxon>
        <taxon>Pseudomonadota</taxon>
        <taxon>Alphaproteobacteria</taxon>
        <taxon>Hyphomicrobiales</taxon>
        <taxon>Methylobacteriaceae</taxon>
        <taxon>Methylobacterium</taxon>
    </lineage>
</organism>
<accession>A0ABQ4QTQ2</accession>
<keyword evidence="2" id="KW-1185">Reference proteome</keyword>
<dbReference type="RefSeq" id="WP_238313038.1">
    <property type="nucleotide sequence ID" value="NZ_BPQH01000004.1"/>
</dbReference>
<proteinExistence type="predicted"/>
<evidence type="ECO:0000313" key="1">
    <source>
        <dbReference type="EMBL" id="GJD48703.1"/>
    </source>
</evidence>
<comment type="caution">
    <text evidence="1">The sequence shown here is derived from an EMBL/GenBank/DDBJ whole genome shotgun (WGS) entry which is preliminary data.</text>
</comment>
<sequence length="75" mass="8234">MGRASARHTPSAAELVLGVSPGTGGLDRYMIGNRNALKTANVFAGLFTVFPIGRFVENVIFSDIEKTIRRWGMRH</sequence>
<dbReference type="Proteomes" id="UP001055167">
    <property type="component" value="Unassembled WGS sequence"/>
</dbReference>
<dbReference type="EMBL" id="BPQH01000004">
    <property type="protein sequence ID" value="GJD48703.1"/>
    <property type="molecule type" value="Genomic_DNA"/>
</dbReference>
<reference evidence="1" key="1">
    <citation type="journal article" date="2021" name="Front. Microbiol.">
        <title>Comprehensive Comparative Genomics and Phenotyping of Methylobacterium Species.</title>
        <authorList>
            <person name="Alessa O."/>
            <person name="Ogura Y."/>
            <person name="Fujitani Y."/>
            <person name="Takami H."/>
            <person name="Hayashi T."/>
            <person name="Sahin N."/>
            <person name="Tani A."/>
        </authorList>
    </citation>
    <scope>NUCLEOTIDE SEQUENCE</scope>
    <source>
        <strain evidence="1">KCTC 52305</strain>
    </source>
</reference>
<protein>
    <submittedName>
        <fullName evidence="1">Uncharacterized protein</fullName>
    </submittedName>
</protein>
<gene>
    <name evidence="1" type="ORF">OPKNFCMD_1426</name>
</gene>
<evidence type="ECO:0000313" key="2">
    <source>
        <dbReference type="Proteomes" id="UP001055167"/>
    </source>
</evidence>